<evidence type="ECO:0000313" key="8">
    <source>
        <dbReference type="EMBL" id="HIY87665.1"/>
    </source>
</evidence>
<dbReference type="PANTHER" id="PTHR30558:SF3">
    <property type="entry name" value="BIOPOLYMER TRANSPORT PROTEIN EXBD-RELATED"/>
    <property type="match status" value="1"/>
</dbReference>
<protein>
    <submittedName>
        <fullName evidence="8">Biopolymer transporter ExbD</fullName>
    </submittedName>
</protein>
<reference evidence="8" key="1">
    <citation type="journal article" date="2021" name="PeerJ">
        <title>Extensive microbial diversity within the chicken gut microbiome revealed by metagenomics and culture.</title>
        <authorList>
            <person name="Gilroy R."/>
            <person name="Ravi A."/>
            <person name="Getino M."/>
            <person name="Pursley I."/>
            <person name="Horton D.L."/>
            <person name="Alikhan N.F."/>
            <person name="Baker D."/>
            <person name="Gharbi K."/>
            <person name="Hall N."/>
            <person name="Watson M."/>
            <person name="Adriaenssens E.M."/>
            <person name="Foster-Nyarko E."/>
            <person name="Jarju S."/>
            <person name="Secka A."/>
            <person name="Antonio M."/>
            <person name="Oren A."/>
            <person name="Chaudhuri R.R."/>
            <person name="La Ragione R."/>
            <person name="Hildebrand F."/>
            <person name="Pallen M.J."/>
        </authorList>
    </citation>
    <scope>NUCLEOTIDE SEQUENCE</scope>
    <source>
        <strain evidence="8">Gambia2-208</strain>
    </source>
</reference>
<evidence type="ECO:0000256" key="4">
    <source>
        <dbReference type="ARBA" id="ARBA00022692"/>
    </source>
</evidence>
<accession>A0A9D1ZGD2</accession>
<dbReference type="AlphaFoldDB" id="A0A9D1ZGD2"/>
<evidence type="ECO:0000256" key="5">
    <source>
        <dbReference type="ARBA" id="ARBA00022989"/>
    </source>
</evidence>
<gene>
    <name evidence="8" type="ORF">H9824_03035</name>
</gene>
<organism evidence="8 9">
    <name type="scientific">Candidatus Bacteroides pullicola</name>
    <dbReference type="NCBI Taxonomy" id="2838475"/>
    <lineage>
        <taxon>Bacteria</taxon>
        <taxon>Pseudomonadati</taxon>
        <taxon>Bacteroidota</taxon>
        <taxon>Bacteroidia</taxon>
        <taxon>Bacteroidales</taxon>
        <taxon>Bacteroidaceae</taxon>
        <taxon>Bacteroides</taxon>
    </lineage>
</organism>
<dbReference type="PANTHER" id="PTHR30558">
    <property type="entry name" value="EXBD MEMBRANE COMPONENT OF PMF-DRIVEN MACROMOLECULE IMPORT SYSTEM"/>
    <property type="match status" value="1"/>
</dbReference>
<dbReference type="GO" id="GO:0005886">
    <property type="term" value="C:plasma membrane"/>
    <property type="evidence" value="ECO:0007669"/>
    <property type="project" value="UniProtKB-SubCell"/>
</dbReference>
<proteinExistence type="inferred from homology"/>
<evidence type="ECO:0000256" key="6">
    <source>
        <dbReference type="ARBA" id="ARBA00023136"/>
    </source>
</evidence>
<evidence type="ECO:0000256" key="7">
    <source>
        <dbReference type="RuleBase" id="RU003879"/>
    </source>
</evidence>
<dbReference type="EMBL" id="DXCV01000028">
    <property type="protein sequence ID" value="HIY87665.1"/>
    <property type="molecule type" value="Genomic_DNA"/>
</dbReference>
<dbReference type="InterPro" id="IPR003400">
    <property type="entry name" value="ExbD"/>
</dbReference>
<keyword evidence="5" id="KW-1133">Transmembrane helix</keyword>
<comment type="caution">
    <text evidence="8">The sequence shown here is derived from an EMBL/GenBank/DDBJ whole genome shotgun (WGS) entry which is preliminary data.</text>
</comment>
<reference evidence="8" key="2">
    <citation type="submission" date="2021-04" db="EMBL/GenBank/DDBJ databases">
        <authorList>
            <person name="Gilroy R."/>
        </authorList>
    </citation>
    <scope>NUCLEOTIDE SEQUENCE</scope>
    <source>
        <strain evidence="8">Gambia2-208</strain>
    </source>
</reference>
<dbReference type="GO" id="GO:0022857">
    <property type="term" value="F:transmembrane transporter activity"/>
    <property type="evidence" value="ECO:0007669"/>
    <property type="project" value="InterPro"/>
</dbReference>
<comment type="subcellular location">
    <subcellularLocation>
        <location evidence="1">Cell membrane</location>
        <topology evidence="1">Single-pass membrane protein</topology>
    </subcellularLocation>
    <subcellularLocation>
        <location evidence="7">Cell membrane</location>
        <topology evidence="7">Single-pass type II membrane protein</topology>
    </subcellularLocation>
</comment>
<keyword evidence="6" id="KW-0472">Membrane</keyword>
<name>A0A9D1ZGD2_9BACE</name>
<keyword evidence="7" id="KW-0813">Transport</keyword>
<dbReference type="Proteomes" id="UP000886851">
    <property type="component" value="Unassembled WGS sequence"/>
</dbReference>
<dbReference type="Pfam" id="PF02472">
    <property type="entry name" value="ExbD"/>
    <property type="match status" value="1"/>
</dbReference>
<keyword evidence="4 7" id="KW-0812">Transmembrane</keyword>
<keyword evidence="3" id="KW-1003">Cell membrane</keyword>
<keyword evidence="7" id="KW-0653">Protein transport</keyword>
<evidence type="ECO:0000256" key="2">
    <source>
        <dbReference type="ARBA" id="ARBA00005811"/>
    </source>
</evidence>
<dbReference type="GO" id="GO:0015031">
    <property type="term" value="P:protein transport"/>
    <property type="evidence" value="ECO:0007669"/>
    <property type="project" value="UniProtKB-KW"/>
</dbReference>
<comment type="similarity">
    <text evidence="2 7">Belongs to the ExbD/TolR family.</text>
</comment>
<evidence type="ECO:0000313" key="9">
    <source>
        <dbReference type="Proteomes" id="UP000886851"/>
    </source>
</evidence>
<sequence length="196" mass="22104">MIPRRPRRGVPEINASSTADIAFLLLIFFLLTTSMDTDKGLLRRLPPAAVESEAEPLKLKERNVLVVSLDAQDRLECAGEPVTLDELHDRARRFIANPSDDPGLPEKVMTEVPYLGVVPVTEHHVIFLQCHREATYKAYVAVQNELVAAYAELRDELSRRKWQCPYAALGDGQKQAVRMVFPQKIAETELKGKEEK</sequence>
<evidence type="ECO:0000256" key="3">
    <source>
        <dbReference type="ARBA" id="ARBA00022475"/>
    </source>
</evidence>
<evidence type="ECO:0000256" key="1">
    <source>
        <dbReference type="ARBA" id="ARBA00004162"/>
    </source>
</evidence>